<keyword evidence="6" id="KW-0539">Nucleus</keyword>
<feature type="compositionally biased region" description="Low complexity" evidence="7">
    <location>
        <begin position="540"/>
        <end position="550"/>
    </location>
</feature>
<evidence type="ECO:0000256" key="7">
    <source>
        <dbReference type="SAM" id="MobiDB-lite"/>
    </source>
</evidence>
<keyword evidence="1" id="KW-0479">Metal-binding</keyword>
<dbReference type="Pfam" id="PF00172">
    <property type="entry name" value="Zn_clus"/>
    <property type="match status" value="1"/>
</dbReference>
<reference evidence="9 10" key="1">
    <citation type="submission" date="2024-07" db="EMBL/GenBank/DDBJ databases">
        <title>Section-level genome sequencing and comparative genomics of Aspergillus sections Usti and Cavernicolus.</title>
        <authorList>
            <consortium name="Lawrence Berkeley National Laboratory"/>
            <person name="Nybo J.L."/>
            <person name="Vesth T.C."/>
            <person name="Theobald S."/>
            <person name="Frisvad J.C."/>
            <person name="Larsen T.O."/>
            <person name="Kjaerboelling I."/>
            <person name="Rothschild-Mancinelli K."/>
            <person name="Lyhne E.K."/>
            <person name="Kogle M.E."/>
            <person name="Barry K."/>
            <person name="Clum A."/>
            <person name="Na H."/>
            <person name="Ledsgaard L."/>
            <person name="Lin J."/>
            <person name="Lipzen A."/>
            <person name="Kuo A."/>
            <person name="Riley R."/>
            <person name="Mondo S."/>
            <person name="Labutti K."/>
            <person name="Haridas S."/>
            <person name="Pangalinan J."/>
            <person name="Salamov A.A."/>
            <person name="Simmons B.A."/>
            <person name="Magnuson J.K."/>
            <person name="Chen J."/>
            <person name="Drula E."/>
            <person name="Henrissat B."/>
            <person name="Wiebenga A."/>
            <person name="Lubbers R.J."/>
            <person name="Gomes A.C."/>
            <person name="Makela M.R."/>
            <person name="Stajich J."/>
            <person name="Grigoriev I.V."/>
            <person name="Mortensen U.H."/>
            <person name="De Vries R.P."/>
            <person name="Baker S.E."/>
            <person name="Andersen M.R."/>
        </authorList>
    </citation>
    <scope>NUCLEOTIDE SEQUENCE [LARGE SCALE GENOMIC DNA]</scope>
    <source>
        <strain evidence="9 10">CBS 588.65</strain>
    </source>
</reference>
<keyword evidence="2" id="KW-0862">Zinc</keyword>
<feature type="region of interest" description="Disordered" evidence="7">
    <location>
        <begin position="527"/>
        <end position="550"/>
    </location>
</feature>
<name>A0ABR4H9H3_9EURO</name>
<dbReference type="PANTHER" id="PTHR36206:SF16">
    <property type="entry name" value="TRANSCRIPTION FACTOR DOMAIN-CONTAINING PROTEIN-RELATED"/>
    <property type="match status" value="1"/>
</dbReference>
<evidence type="ECO:0000256" key="1">
    <source>
        <dbReference type="ARBA" id="ARBA00022723"/>
    </source>
</evidence>
<protein>
    <recommendedName>
        <fullName evidence="8">Zn(2)-C6 fungal-type domain-containing protein</fullName>
    </recommendedName>
</protein>
<keyword evidence="10" id="KW-1185">Reference proteome</keyword>
<evidence type="ECO:0000256" key="4">
    <source>
        <dbReference type="ARBA" id="ARBA00023125"/>
    </source>
</evidence>
<dbReference type="Gene3D" id="4.10.240.10">
    <property type="entry name" value="Zn(2)-C6 fungal-type DNA-binding domain"/>
    <property type="match status" value="1"/>
</dbReference>
<dbReference type="InterPro" id="IPR036864">
    <property type="entry name" value="Zn2-C6_fun-type_DNA-bd_sf"/>
</dbReference>
<proteinExistence type="predicted"/>
<feature type="domain" description="Zn(2)-C6 fungal-type" evidence="8">
    <location>
        <begin position="23"/>
        <end position="51"/>
    </location>
</feature>
<comment type="caution">
    <text evidence="9">The sequence shown here is derived from an EMBL/GenBank/DDBJ whole genome shotgun (WGS) entry which is preliminary data.</text>
</comment>
<dbReference type="InterPro" id="IPR052360">
    <property type="entry name" value="Transcr_Regulatory_Proteins"/>
</dbReference>
<evidence type="ECO:0000259" key="8">
    <source>
        <dbReference type="PROSITE" id="PS50048"/>
    </source>
</evidence>
<gene>
    <name evidence="9" type="ORF">BJX63DRAFT_444105</name>
</gene>
<organism evidence="9 10">
    <name type="scientific">Aspergillus granulosus</name>
    <dbReference type="NCBI Taxonomy" id="176169"/>
    <lineage>
        <taxon>Eukaryota</taxon>
        <taxon>Fungi</taxon>
        <taxon>Dikarya</taxon>
        <taxon>Ascomycota</taxon>
        <taxon>Pezizomycotina</taxon>
        <taxon>Eurotiomycetes</taxon>
        <taxon>Eurotiomycetidae</taxon>
        <taxon>Eurotiales</taxon>
        <taxon>Aspergillaceae</taxon>
        <taxon>Aspergillus</taxon>
        <taxon>Aspergillus subgen. Nidulantes</taxon>
    </lineage>
</organism>
<keyword evidence="4" id="KW-0238">DNA-binding</keyword>
<dbReference type="SMART" id="SM00066">
    <property type="entry name" value="GAL4"/>
    <property type="match status" value="1"/>
</dbReference>
<evidence type="ECO:0000256" key="3">
    <source>
        <dbReference type="ARBA" id="ARBA00023015"/>
    </source>
</evidence>
<dbReference type="Proteomes" id="UP001610334">
    <property type="component" value="Unassembled WGS sequence"/>
</dbReference>
<evidence type="ECO:0000256" key="6">
    <source>
        <dbReference type="ARBA" id="ARBA00023242"/>
    </source>
</evidence>
<dbReference type="PROSITE" id="PS50048">
    <property type="entry name" value="ZN2_CY6_FUNGAL_2"/>
    <property type="match status" value="1"/>
</dbReference>
<accession>A0ABR4H9H3</accession>
<dbReference type="Pfam" id="PF11951">
    <property type="entry name" value="Fungal_trans_2"/>
    <property type="match status" value="1"/>
</dbReference>
<evidence type="ECO:0000313" key="10">
    <source>
        <dbReference type="Proteomes" id="UP001610334"/>
    </source>
</evidence>
<dbReference type="PANTHER" id="PTHR36206">
    <property type="entry name" value="ASPERCRYPTIN BIOSYNTHESIS CLUSTER-SPECIFIC TRANSCRIPTION REGULATOR ATNN-RELATED"/>
    <property type="match status" value="1"/>
</dbReference>
<sequence length="550" mass="62519">MVETEQTCTVRNKKKFTRRARTGCQTCKIRRIKCDESPGSCLNCTSTGRKCDGYDMTRLPRRRNQLGLMVARYLCVDLPGKSSDERRCFNLFQSRTIPMFVSLFESDLWRVVLQMSQEDPSVCHAVVALSALHQETLICRPSRSPKSLHLHWDFAGKQYGRALGLLARRLESNDPYMRYTALCLRDNYSGALVHLQNGVNVLTNEKGQTARAFIISGAIHPSGSHSSNFDVALARTFAHLDVQSAHFDPASCAINFYPGNGNLVDLDYCHASFDTLNGAKETLDPLLNNVFHIWRVTQPVLRNQHEERDISYYNLLAEQHRMRTYLSQHITAFNQFLARYSPNTSKEARSLDVIRLHHIILYLNIETCLSLSEMVFDNYLPEWAEATNLADRIIKSSIAEFGSGLPNLVIDTGVTLPLSWIALKCRDFTLRQRAIDLLRLWPHSEGLHNTAVLMNLGQEVFAIERKGIDPVTLIIPETSRVRTVNMEIDKDRRKAKLVYSLSDPAKDHPVVREQLFCFEQRVPKTKPKAFGLRTKPNQGSRSPSSSYSSL</sequence>
<evidence type="ECO:0000256" key="2">
    <source>
        <dbReference type="ARBA" id="ARBA00022833"/>
    </source>
</evidence>
<evidence type="ECO:0000256" key="5">
    <source>
        <dbReference type="ARBA" id="ARBA00023163"/>
    </source>
</evidence>
<dbReference type="InterPro" id="IPR001138">
    <property type="entry name" value="Zn2Cys6_DnaBD"/>
</dbReference>
<dbReference type="SUPFAM" id="SSF57701">
    <property type="entry name" value="Zn2/Cys6 DNA-binding domain"/>
    <property type="match status" value="1"/>
</dbReference>
<dbReference type="PROSITE" id="PS00463">
    <property type="entry name" value="ZN2_CY6_FUNGAL_1"/>
    <property type="match status" value="1"/>
</dbReference>
<dbReference type="CDD" id="cd00067">
    <property type="entry name" value="GAL4"/>
    <property type="match status" value="1"/>
</dbReference>
<keyword evidence="5" id="KW-0804">Transcription</keyword>
<dbReference type="InterPro" id="IPR021858">
    <property type="entry name" value="Fun_TF"/>
</dbReference>
<keyword evidence="3" id="KW-0805">Transcription regulation</keyword>
<dbReference type="EMBL" id="JBFXLT010000058">
    <property type="protein sequence ID" value="KAL2811423.1"/>
    <property type="molecule type" value="Genomic_DNA"/>
</dbReference>
<evidence type="ECO:0000313" key="9">
    <source>
        <dbReference type="EMBL" id="KAL2811423.1"/>
    </source>
</evidence>